<dbReference type="Pfam" id="PF01476">
    <property type="entry name" value="LysM"/>
    <property type="match status" value="2"/>
</dbReference>
<dbReference type="EMBL" id="BAFN01000001">
    <property type="protein sequence ID" value="GAN32632.1"/>
    <property type="molecule type" value="Genomic_DNA"/>
</dbReference>
<feature type="region of interest" description="Disordered" evidence="1">
    <location>
        <begin position="58"/>
        <end position="83"/>
    </location>
</feature>
<evidence type="ECO:0000256" key="2">
    <source>
        <dbReference type="SAM" id="Phobius"/>
    </source>
</evidence>
<reference evidence="5" key="1">
    <citation type="journal article" date="2015" name="Genome Announc.">
        <title>Draft Genome Sequence of an Anaerobic Ammonium-Oxidizing Bacterium, "Candidatus Brocadia sinica".</title>
        <authorList>
            <person name="Oshiki M."/>
            <person name="Shinyako-Hata K."/>
            <person name="Satoh H."/>
            <person name="Okabe S."/>
        </authorList>
    </citation>
    <scope>NUCLEOTIDE SEQUENCE [LARGE SCALE GENOMIC DNA]</scope>
    <source>
        <strain evidence="5">JPN1</strain>
    </source>
</reference>
<dbReference type="InterPro" id="IPR052196">
    <property type="entry name" value="Bact_Kbp"/>
</dbReference>
<name>A0ABQ0JV71_9BACT</name>
<feature type="transmembrane region" description="Helical" evidence="2">
    <location>
        <begin position="7"/>
        <end position="25"/>
    </location>
</feature>
<keyword evidence="2" id="KW-0812">Transmembrane</keyword>
<feature type="domain" description="LysM" evidence="3">
    <location>
        <begin position="236"/>
        <end position="285"/>
    </location>
</feature>
<comment type="caution">
    <text evidence="4">The sequence shown here is derived from an EMBL/GenBank/DDBJ whole genome shotgun (WGS) entry which is preliminary data.</text>
</comment>
<organism evidence="4 5">
    <name type="scientific">Candidatus Brocadia sinica JPN1</name>
    <dbReference type="NCBI Taxonomy" id="1197129"/>
    <lineage>
        <taxon>Bacteria</taxon>
        <taxon>Pseudomonadati</taxon>
        <taxon>Planctomycetota</taxon>
        <taxon>Candidatus Brocadiia</taxon>
        <taxon>Candidatus Brocadiales</taxon>
        <taxon>Candidatus Brocadiaceae</taxon>
        <taxon>Candidatus Brocadia</taxon>
    </lineage>
</organism>
<keyword evidence="2" id="KW-1133">Transmembrane helix</keyword>
<gene>
    <name evidence="4" type="ORF">BROSI_A1147</name>
</gene>
<dbReference type="PANTHER" id="PTHR34700:SF4">
    <property type="entry name" value="PHAGE-LIKE ELEMENT PBSX PROTEIN XKDP"/>
    <property type="match status" value="1"/>
</dbReference>
<evidence type="ECO:0000259" key="3">
    <source>
        <dbReference type="PROSITE" id="PS51782"/>
    </source>
</evidence>
<dbReference type="SUPFAM" id="SSF54106">
    <property type="entry name" value="LysM domain"/>
    <property type="match status" value="1"/>
</dbReference>
<evidence type="ECO:0000313" key="5">
    <source>
        <dbReference type="Proteomes" id="UP000032309"/>
    </source>
</evidence>
<dbReference type="InterPro" id="IPR018392">
    <property type="entry name" value="LysM"/>
</dbReference>
<dbReference type="PROSITE" id="PS51782">
    <property type="entry name" value="LYSM"/>
    <property type="match status" value="2"/>
</dbReference>
<dbReference type="SMART" id="SM00257">
    <property type="entry name" value="LysM"/>
    <property type="match status" value="2"/>
</dbReference>
<proteinExistence type="predicted"/>
<dbReference type="PANTHER" id="PTHR34700">
    <property type="entry name" value="POTASSIUM BINDING PROTEIN KBP"/>
    <property type="match status" value="1"/>
</dbReference>
<accession>A0ABQ0JV71</accession>
<evidence type="ECO:0000313" key="4">
    <source>
        <dbReference type="EMBL" id="GAN32632.1"/>
    </source>
</evidence>
<keyword evidence="5" id="KW-1185">Reference proteome</keyword>
<feature type="compositionally biased region" description="Polar residues" evidence="1">
    <location>
        <begin position="58"/>
        <end position="74"/>
    </location>
</feature>
<dbReference type="RefSeq" id="WP_052562767.1">
    <property type="nucleotide sequence ID" value="NZ_BAFN01000001.1"/>
</dbReference>
<dbReference type="Proteomes" id="UP000032309">
    <property type="component" value="Unassembled WGS sequence"/>
</dbReference>
<dbReference type="InterPro" id="IPR036779">
    <property type="entry name" value="LysM_dom_sf"/>
</dbReference>
<sequence>MKRDVQVGVTLGVIILAIIGVFLSTRTSVKEPSIPIPEAEEEAQIGALDISELSPELQSASRESLQETTTSLQGTDERTEQKASVVTNTMKIDEQTAEKEDNIVEGEWKKAKEKEPVNVAANDTKAEAVSDQEDWKDVPAGDGKTISKFKMHKVQYSDSLRKIARKYYGDESKWLLIFNANQDKIQDRNSLRIGTELVIPAEKTAIQKTKAEIKTEITTPTLSQVIEVEDAKPTVRKHIIQQGDSLYTLATKYYSDGSKWNKIFDANRKTLKDQKSLKIGQELVIPDL</sequence>
<keyword evidence="2" id="KW-0472">Membrane</keyword>
<dbReference type="CDD" id="cd00118">
    <property type="entry name" value="LysM"/>
    <property type="match status" value="1"/>
</dbReference>
<feature type="domain" description="LysM" evidence="3">
    <location>
        <begin position="150"/>
        <end position="199"/>
    </location>
</feature>
<dbReference type="Gene3D" id="3.10.350.10">
    <property type="entry name" value="LysM domain"/>
    <property type="match status" value="2"/>
</dbReference>
<evidence type="ECO:0000256" key="1">
    <source>
        <dbReference type="SAM" id="MobiDB-lite"/>
    </source>
</evidence>
<protein>
    <recommendedName>
        <fullName evidence="3">LysM domain-containing protein</fullName>
    </recommendedName>
</protein>